<comment type="caution">
    <text evidence="1">The sequence shown here is derived from an EMBL/GenBank/DDBJ whole genome shotgun (WGS) entry which is preliminary data.</text>
</comment>
<dbReference type="EMBL" id="MU276243">
    <property type="protein sequence ID" value="KAI0039956.1"/>
    <property type="molecule type" value="Genomic_DNA"/>
</dbReference>
<accession>A0ACB8R742</accession>
<proteinExistence type="predicted"/>
<sequence>MKDEGAGAAYWSYIVQMVAGVAITVCVFNPQNIWARKRSTRQAPPAAPRRQVLQIIELIALAVASRYYAYLSHDQNGVRKGRPQWRSLTIRARRARCLRLYPRWHLVSMLHCTLALERTA</sequence>
<reference evidence="1" key="1">
    <citation type="submission" date="2021-02" db="EMBL/GenBank/DDBJ databases">
        <authorList>
            <consortium name="DOE Joint Genome Institute"/>
            <person name="Ahrendt S."/>
            <person name="Looney B.P."/>
            <person name="Miyauchi S."/>
            <person name="Morin E."/>
            <person name="Drula E."/>
            <person name="Courty P.E."/>
            <person name="Chicoki N."/>
            <person name="Fauchery L."/>
            <person name="Kohler A."/>
            <person name="Kuo A."/>
            <person name="Labutti K."/>
            <person name="Pangilinan J."/>
            <person name="Lipzen A."/>
            <person name="Riley R."/>
            <person name="Andreopoulos W."/>
            <person name="He G."/>
            <person name="Johnson J."/>
            <person name="Barry K.W."/>
            <person name="Grigoriev I.V."/>
            <person name="Nagy L."/>
            <person name="Hibbett D."/>
            <person name="Henrissat B."/>
            <person name="Matheny P.B."/>
            <person name="Labbe J."/>
            <person name="Martin F."/>
        </authorList>
    </citation>
    <scope>NUCLEOTIDE SEQUENCE</scope>
    <source>
        <strain evidence="1">FP105234-sp</strain>
    </source>
</reference>
<organism evidence="1 2">
    <name type="scientific">Auriscalpium vulgare</name>
    <dbReference type="NCBI Taxonomy" id="40419"/>
    <lineage>
        <taxon>Eukaryota</taxon>
        <taxon>Fungi</taxon>
        <taxon>Dikarya</taxon>
        <taxon>Basidiomycota</taxon>
        <taxon>Agaricomycotina</taxon>
        <taxon>Agaricomycetes</taxon>
        <taxon>Russulales</taxon>
        <taxon>Auriscalpiaceae</taxon>
        <taxon>Auriscalpium</taxon>
    </lineage>
</organism>
<protein>
    <submittedName>
        <fullName evidence="1">Uncharacterized protein</fullName>
    </submittedName>
</protein>
<keyword evidence="2" id="KW-1185">Reference proteome</keyword>
<evidence type="ECO:0000313" key="2">
    <source>
        <dbReference type="Proteomes" id="UP000814033"/>
    </source>
</evidence>
<evidence type="ECO:0000313" key="1">
    <source>
        <dbReference type="EMBL" id="KAI0039956.1"/>
    </source>
</evidence>
<reference evidence="1" key="2">
    <citation type="journal article" date="2022" name="New Phytol.">
        <title>Evolutionary transition to the ectomycorrhizal habit in the genomes of a hyperdiverse lineage of mushroom-forming fungi.</title>
        <authorList>
            <person name="Looney B."/>
            <person name="Miyauchi S."/>
            <person name="Morin E."/>
            <person name="Drula E."/>
            <person name="Courty P.E."/>
            <person name="Kohler A."/>
            <person name="Kuo A."/>
            <person name="LaButti K."/>
            <person name="Pangilinan J."/>
            <person name="Lipzen A."/>
            <person name="Riley R."/>
            <person name="Andreopoulos W."/>
            <person name="He G."/>
            <person name="Johnson J."/>
            <person name="Nolan M."/>
            <person name="Tritt A."/>
            <person name="Barry K.W."/>
            <person name="Grigoriev I.V."/>
            <person name="Nagy L.G."/>
            <person name="Hibbett D."/>
            <person name="Henrissat B."/>
            <person name="Matheny P.B."/>
            <person name="Labbe J."/>
            <person name="Martin F.M."/>
        </authorList>
    </citation>
    <scope>NUCLEOTIDE SEQUENCE</scope>
    <source>
        <strain evidence="1">FP105234-sp</strain>
    </source>
</reference>
<name>A0ACB8R742_9AGAM</name>
<gene>
    <name evidence="1" type="ORF">FA95DRAFT_1566815</name>
</gene>
<dbReference type="Proteomes" id="UP000814033">
    <property type="component" value="Unassembled WGS sequence"/>
</dbReference>